<feature type="transmembrane region" description="Helical" evidence="5">
    <location>
        <begin position="114"/>
        <end position="137"/>
    </location>
</feature>
<evidence type="ECO:0000256" key="1">
    <source>
        <dbReference type="ARBA" id="ARBA00004141"/>
    </source>
</evidence>
<feature type="transmembrane region" description="Helical" evidence="5">
    <location>
        <begin position="343"/>
        <end position="369"/>
    </location>
</feature>
<feature type="transmembrane region" description="Helical" evidence="5">
    <location>
        <begin position="53"/>
        <end position="77"/>
    </location>
</feature>
<feature type="transmembrane region" description="Helical" evidence="5">
    <location>
        <begin position="318"/>
        <end position="337"/>
    </location>
</feature>
<dbReference type="Pfam" id="PF07690">
    <property type="entry name" value="MFS_1"/>
    <property type="match status" value="1"/>
</dbReference>
<feature type="transmembrane region" description="Helical" evidence="5">
    <location>
        <begin position="409"/>
        <end position="429"/>
    </location>
</feature>
<feature type="transmembrane region" description="Helical" evidence="5">
    <location>
        <begin position="149"/>
        <end position="171"/>
    </location>
</feature>
<dbReference type="SUPFAM" id="SSF103473">
    <property type="entry name" value="MFS general substrate transporter"/>
    <property type="match status" value="1"/>
</dbReference>
<dbReference type="Proteomes" id="UP001516400">
    <property type="component" value="Unassembled WGS sequence"/>
</dbReference>
<evidence type="ECO:0000313" key="6">
    <source>
        <dbReference type="EMBL" id="KAL3280221.1"/>
    </source>
</evidence>
<accession>A0ABD2NN86</accession>
<keyword evidence="3 5" id="KW-1133">Transmembrane helix</keyword>
<dbReference type="InterPro" id="IPR049680">
    <property type="entry name" value="FLVCR1-2_SLC49-like"/>
</dbReference>
<gene>
    <name evidence="6" type="ORF">HHI36_017719</name>
</gene>
<dbReference type="PANTHER" id="PTHR10924">
    <property type="entry name" value="MAJOR FACILITATOR SUPERFAMILY PROTEIN-RELATED"/>
    <property type="match status" value="1"/>
</dbReference>
<keyword evidence="2 5" id="KW-0812">Transmembrane</keyword>
<comment type="subcellular location">
    <subcellularLocation>
        <location evidence="1">Membrane</location>
        <topology evidence="1">Multi-pass membrane protein</topology>
    </subcellularLocation>
</comment>
<dbReference type="InterPro" id="IPR011701">
    <property type="entry name" value="MFS"/>
</dbReference>
<evidence type="ECO:0000256" key="5">
    <source>
        <dbReference type="SAM" id="Phobius"/>
    </source>
</evidence>
<name>A0ABD2NN86_9CUCU</name>
<feature type="transmembrane region" description="Helical" evidence="5">
    <location>
        <begin position="283"/>
        <end position="306"/>
    </location>
</feature>
<evidence type="ECO:0000313" key="7">
    <source>
        <dbReference type="Proteomes" id="UP001516400"/>
    </source>
</evidence>
<dbReference type="GO" id="GO:0016020">
    <property type="term" value="C:membrane"/>
    <property type="evidence" value="ECO:0007669"/>
    <property type="project" value="UniProtKB-SubCell"/>
</dbReference>
<keyword evidence="7" id="KW-1185">Reference proteome</keyword>
<evidence type="ECO:0008006" key="8">
    <source>
        <dbReference type="Google" id="ProtNLM"/>
    </source>
</evidence>
<dbReference type="Gene3D" id="1.20.1250.20">
    <property type="entry name" value="MFS general substrate transporter like domains"/>
    <property type="match status" value="1"/>
</dbReference>
<organism evidence="6 7">
    <name type="scientific">Cryptolaemus montrouzieri</name>
    <dbReference type="NCBI Taxonomy" id="559131"/>
    <lineage>
        <taxon>Eukaryota</taxon>
        <taxon>Metazoa</taxon>
        <taxon>Ecdysozoa</taxon>
        <taxon>Arthropoda</taxon>
        <taxon>Hexapoda</taxon>
        <taxon>Insecta</taxon>
        <taxon>Pterygota</taxon>
        <taxon>Neoptera</taxon>
        <taxon>Endopterygota</taxon>
        <taxon>Coleoptera</taxon>
        <taxon>Polyphaga</taxon>
        <taxon>Cucujiformia</taxon>
        <taxon>Coccinelloidea</taxon>
        <taxon>Coccinellidae</taxon>
        <taxon>Scymninae</taxon>
        <taxon>Scymnini</taxon>
        <taxon>Cryptolaemus</taxon>
    </lineage>
</organism>
<feature type="transmembrane region" description="Helical" evidence="5">
    <location>
        <begin position="381"/>
        <end position="403"/>
    </location>
</feature>
<evidence type="ECO:0000256" key="4">
    <source>
        <dbReference type="ARBA" id="ARBA00023136"/>
    </source>
</evidence>
<feature type="transmembrane region" description="Helical" evidence="5">
    <location>
        <begin position="191"/>
        <end position="210"/>
    </location>
</feature>
<sequence length="447" mass="49221">MERTHTETSPISNSSFKLYGFRWVIIILYSLYCGINYLQFLQFSIIQDIIERYYGVGSFAVDLTGLVYMIFFILLFVPVGNMVEKTSLRTTAIISSGLTTLGNGLKLFATSPDMFYVALIAQIICAIAEIFMLITPSKVASVWFGAEEVSTACAIGVLGSQMGTALGLVVPTLIVNESDDNSKIEKGLSEMFTYNAVASTTIFVSVLLFFRSKPPSPPSQSQVCLLMKPEDENIMTYWSATKEFMRNKDFLLVLFSMGIGVGFWTASGMIINQIYVHFFPTESIAVLGILTAVSCVAGGSLGTMFFGYILDVTHKFRLVTFSVLLLNTITFTIQAYYFLTSNFIGVIISVPINGFFNGSLMVISFEYAIETTYPIPEAFGASMLNVVIYIFAIIYVVGLNIVFETAGFLVGHIIMGISLLAATLSVLLISPELRRRNANLMSPSNIK</sequence>
<dbReference type="EMBL" id="JABFTP020000124">
    <property type="protein sequence ID" value="KAL3280221.1"/>
    <property type="molecule type" value="Genomic_DNA"/>
</dbReference>
<dbReference type="PANTHER" id="PTHR10924:SF4">
    <property type="entry name" value="GH15861P"/>
    <property type="match status" value="1"/>
</dbReference>
<feature type="transmembrane region" description="Helical" evidence="5">
    <location>
        <begin position="250"/>
        <end position="271"/>
    </location>
</feature>
<protein>
    <recommendedName>
        <fullName evidence="8">Major facilitator superfamily (MFS) profile domain-containing protein</fullName>
    </recommendedName>
</protein>
<comment type="caution">
    <text evidence="6">The sequence shown here is derived from an EMBL/GenBank/DDBJ whole genome shotgun (WGS) entry which is preliminary data.</text>
</comment>
<evidence type="ECO:0000256" key="2">
    <source>
        <dbReference type="ARBA" id="ARBA00022692"/>
    </source>
</evidence>
<feature type="transmembrane region" description="Helical" evidence="5">
    <location>
        <begin position="20"/>
        <end position="41"/>
    </location>
</feature>
<proteinExistence type="predicted"/>
<evidence type="ECO:0000256" key="3">
    <source>
        <dbReference type="ARBA" id="ARBA00022989"/>
    </source>
</evidence>
<dbReference type="InterPro" id="IPR036259">
    <property type="entry name" value="MFS_trans_sf"/>
</dbReference>
<dbReference type="AlphaFoldDB" id="A0ABD2NN86"/>
<reference evidence="6 7" key="1">
    <citation type="journal article" date="2021" name="BMC Biol.">
        <title>Horizontally acquired antibacterial genes associated with adaptive radiation of ladybird beetles.</title>
        <authorList>
            <person name="Li H.S."/>
            <person name="Tang X.F."/>
            <person name="Huang Y.H."/>
            <person name="Xu Z.Y."/>
            <person name="Chen M.L."/>
            <person name="Du X.Y."/>
            <person name="Qiu B.Y."/>
            <person name="Chen P.T."/>
            <person name="Zhang W."/>
            <person name="Slipinski A."/>
            <person name="Escalona H.E."/>
            <person name="Waterhouse R.M."/>
            <person name="Zwick A."/>
            <person name="Pang H."/>
        </authorList>
    </citation>
    <scope>NUCLEOTIDE SEQUENCE [LARGE SCALE GENOMIC DNA]</scope>
    <source>
        <strain evidence="6">SYSU2018</strain>
    </source>
</reference>
<keyword evidence="4 5" id="KW-0472">Membrane</keyword>